<comment type="similarity">
    <text evidence="1">Belongs to the plant acyltransferase family.</text>
</comment>
<evidence type="ECO:0000256" key="5">
    <source>
        <dbReference type="ARBA" id="ARBA00023315"/>
    </source>
</evidence>
<gene>
    <name evidence="6" type="ORF">ACH5RR_035988</name>
</gene>
<evidence type="ECO:0000256" key="2">
    <source>
        <dbReference type="ARBA" id="ARBA00011245"/>
    </source>
</evidence>
<organism evidence="6 7">
    <name type="scientific">Cinchona calisaya</name>
    <dbReference type="NCBI Taxonomy" id="153742"/>
    <lineage>
        <taxon>Eukaryota</taxon>
        <taxon>Viridiplantae</taxon>
        <taxon>Streptophyta</taxon>
        <taxon>Embryophyta</taxon>
        <taxon>Tracheophyta</taxon>
        <taxon>Spermatophyta</taxon>
        <taxon>Magnoliopsida</taxon>
        <taxon>eudicotyledons</taxon>
        <taxon>Gunneridae</taxon>
        <taxon>Pentapetalae</taxon>
        <taxon>asterids</taxon>
        <taxon>lamiids</taxon>
        <taxon>Gentianales</taxon>
        <taxon>Rubiaceae</taxon>
        <taxon>Cinchonoideae</taxon>
        <taxon>Cinchoneae</taxon>
        <taxon>Cinchona</taxon>
    </lineage>
</organism>
<dbReference type="InterPro" id="IPR023213">
    <property type="entry name" value="CAT-like_dom_sf"/>
</dbReference>
<reference evidence="6 7" key="1">
    <citation type="submission" date="2024-11" db="EMBL/GenBank/DDBJ databases">
        <title>A near-complete genome assembly of Cinchona calisaya.</title>
        <authorList>
            <person name="Lian D.C."/>
            <person name="Zhao X.W."/>
            <person name="Wei L."/>
        </authorList>
    </citation>
    <scope>NUCLEOTIDE SEQUENCE [LARGE SCALE GENOMIC DNA]</scope>
    <source>
        <tissue evidence="6">Nenye</tissue>
    </source>
</reference>
<dbReference type="GO" id="GO:0016746">
    <property type="term" value="F:acyltransferase activity"/>
    <property type="evidence" value="ECO:0007669"/>
    <property type="project" value="UniProtKB-KW"/>
</dbReference>
<evidence type="ECO:0000256" key="1">
    <source>
        <dbReference type="ARBA" id="ARBA00009861"/>
    </source>
</evidence>
<dbReference type="EMBL" id="JBJUIK010000015">
    <property type="protein sequence ID" value="KAL3501539.1"/>
    <property type="molecule type" value="Genomic_DNA"/>
</dbReference>
<keyword evidence="5" id="KW-0012">Acyltransferase</keyword>
<name>A0ABD2Y1W4_9GENT</name>
<dbReference type="AlphaFoldDB" id="A0ABD2Y1W4"/>
<keyword evidence="3" id="KW-0017">Alkaloid metabolism</keyword>
<protein>
    <submittedName>
        <fullName evidence="6">Uncharacterized protein</fullName>
    </submittedName>
</protein>
<comment type="caution">
    <text evidence="6">The sequence shown here is derived from an EMBL/GenBank/DDBJ whole genome shotgun (WGS) entry which is preliminary data.</text>
</comment>
<evidence type="ECO:0000256" key="4">
    <source>
        <dbReference type="ARBA" id="ARBA00022679"/>
    </source>
</evidence>
<proteinExistence type="inferred from homology"/>
<sequence>MAPTMNGHLIIYYSNARNSNKNQSLENSLANILPQFYPLAGRYIKESRTIDCNDEGAEYLEAQVDCRLDDEQILGQEMKPEQLNCLLPCEFGAADEFNDPILSVQVNMFECGGMAIGFSISHRISDVTTATTFLNSWANACFGKGRENEIIPCFNSPLYFPGRNIPKLELGIPRTINDQVFGGPKIVTKRFVFTREAILNIRSKMVNYTGSRVHLVEGIILRVFLEIARQKHSGRSTTALILQPVDFRDKTVPPFPNHSCGNLCIFAAAHLINDANLELERCVNLLSNAVRETIADCAKILNSGEDGNMILINSFNKVTELLYKSEDLNAIILNSWCRKPFYEADFGWGKPVWVSLASLPATNSAILVDTKEGDGIEAWVTLEEKDMSVFQLYQDIKTITT</sequence>
<accession>A0ABD2Y1W4</accession>
<dbReference type="PANTHER" id="PTHR31623:SF124">
    <property type="entry name" value="VINORINE SYNTHASE-RELATED"/>
    <property type="match status" value="1"/>
</dbReference>
<dbReference type="Gene3D" id="3.30.559.10">
    <property type="entry name" value="Chloramphenicol acetyltransferase-like domain"/>
    <property type="match status" value="2"/>
</dbReference>
<evidence type="ECO:0000313" key="6">
    <source>
        <dbReference type="EMBL" id="KAL3501539.1"/>
    </source>
</evidence>
<evidence type="ECO:0000313" key="7">
    <source>
        <dbReference type="Proteomes" id="UP001630127"/>
    </source>
</evidence>
<dbReference type="Proteomes" id="UP001630127">
    <property type="component" value="Unassembled WGS sequence"/>
</dbReference>
<keyword evidence="4" id="KW-0808">Transferase</keyword>
<dbReference type="PANTHER" id="PTHR31623">
    <property type="entry name" value="F21J9.9"/>
    <property type="match status" value="1"/>
</dbReference>
<evidence type="ECO:0000256" key="3">
    <source>
        <dbReference type="ARBA" id="ARBA00022589"/>
    </source>
</evidence>
<comment type="subunit">
    <text evidence="2">Monomer.</text>
</comment>
<keyword evidence="7" id="KW-1185">Reference proteome</keyword>
<dbReference type="Pfam" id="PF02458">
    <property type="entry name" value="Transferase"/>
    <property type="match status" value="1"/>
</dbReference>
<dbReference type="GO" id="GO:0009820">
    <property type="term" value="P:alkaloid metabolic process"/>
    <property type="evidence" value="ECO:0007669"/>
    <property type="project" value="UniProtKB-KW"/>
</dbReference>